<name>A0A847UJH0_9EURY</name>
<dbReference type="FunFam" id="3.90.400.10:FF:000002">
    <property type="entry name" value="Sucrose isomerase"/>
    <property type="match status" value="1"/>
</dbReference>
<comment type="similarity">
    <text evidence="1">Belongs to the glycosyl hydrolase 13 family.</text>
</comment>
<proteinExistence type="inferred from homology"/>
<dbReference type="EMBL" id="WOYG01000001">
    <property type="protein sequence ID" value="NLV11571.1"/>
    <property type="molecule type" value="Genomic_DNA"/>
</dbReference>
<dbReference type="PANTHER" id="PTHR10357:SF184">
    <property type="entry name" value="OLIGO-1,6-GLUCOSIDASE 1"/>
    <property type="match status" value="1"/>
</dbReference>
<dbReference type="AlphaFoldDB" id="A0A847UJH0"/>
<dbReference type="NCBIfam" id="NF008183">
    <property type="entry name" value="PRK10933.1"/>
    <property type="match status" value="1"/>
</dbReference>
<dbReference type="InterPro" id="IPR017853">
    <property type="entry name" value="GH"/>
</dbReference>
<dbReference type="GO" id="GO:0009313">
    <property type="term" value="P:oligosaccharide catabolic process"/>
    <property type="evidence" value="ECO:0007669"/>
    <property type="project" value="TreeGrafter"/>
</dbReference>
<evidence type="ECO:0000256" key="3">
    <source>
        <dbReference type="ARBA" id="ARBA00023295"/>
    </source>
</evidence>
<evidence type="ECO:0000259" key="4">
    <source>
        <dbReference type="SMART" id="SM00642"/>
    </source>
</evidence>
<dbReference type="FunFam" id="3.20.20.80:FF:000064">
    <property type="entry name" value="Oligo-1,6-glucosidase"/>
    <property type="match status" value="2"/>
</dbReference>
<dbReference type="InterPro" id="IPR006047">
    <property type="entry name" value="GH13_cat_dom"/>
</dbReference>
<dbReference type="Proteomes" id="UP000608662">
    <property type="component" value="Unassembled WGS sequence"/>
</dbReference>
<dbReference type="RefSeq" id="WP_170095226.1">
    <property type="nucleotide sequence ID" value="NZ_WOYG01000001.1"/>
</dbReference>
<keyword evidence="2 5" id="KW-0378">Hydrolase</keyword>
<dbReference type="FunFam" id="2.60.40.1180:FF:000007">
    <property type="entry name" value="Sucrose isomerase"/>
    <property type="match status" value="1"/>
</dbReference>
<feature type="domain" description="Glycosyl hydrolase family 13 catalytic" evidence="4">
    <location>
        <begin position="24"/>
        <end position="440"/>
    </location>
</feature>
<dbReference type="InterPro" id="IPR045857">
    <property type="entry name" value="O16G_dom_2"/>
</dbReference>
<organism evidence="5 6">
    <name type="scientific">Halomicrobium mukohataei</name>
    <dbReference type="NCBI Taxonomy" id="57705"/>
    <lineage>
        <taxon>Archaea</taxon>
        <taxon>Methanobacteriati</taxon>
        <taxon>Methanobacteriota</taxon>
        <taxon>Stenosarchaea group</taxon>
        <taxon>Halobacteria</taxon>
        <taxon>Halobacteriales</taxon>
        <taxon>Haloarculaceae</taxon>
        <taxon>Halomicrobium</taxon>
    </lineage>
</organism>
<dbReference type="Gene3D" id="3.90.400.10">
    <property type="entry name" value="Oligo-1,6-glucosidase, Domain 2"/>
    <property type="match status" value="1"/>
</dbReference>
<dbReference type="CDD" id="cd11333">
    <property type="entry name" value="AmyAc_SI_OligoGlu_DGase"/>
    <property type="match status" value="1"/>
</dbReference>
<dbReference type="InterPro" id="IPR013780">
    <property type="entry name" value="Glyco_hydro_b"/>
</dbReference>
<dbReference type="OrthoDB" id="18347at2157"/>
<dbReference type="InterPro" id="IPR006046">
    <property type="entry name" value="Alpha_amylase"/>
</dbReference>
<protein>
    <submittedName>
        <fullName evidence="5">Alpha,alpha-phosphotrehalase</fullName>
        <ecNumber evidence="5">3.2.1.93</ecNumber>
    </submittedName>
</protein>
<reference evidence="5" key="1">
    <citation type="submission" date="2019-12" db="EMBL/GenBank/DDBJ databases">
        <title>Whole-genome sequence of Halomicrobium mukohataei pws1.</title>
        <authorList>
            <person name="Verma D.K."/>
            <person name="Gopal K."/>
            <person name="Prasad E.S."/>
        </authorList>
    </citation>
    <scope>NUCLEOTIDE SEQUENCE</scope>
    <source>
        <strain evidence="5">Pws1</strain>
    </source>
</reference>
<keyword evidence="3 5" id="KW-0326">Glycosidase</keyword>
<dbReference type="SMART" id="SM00642">
    <property type="entry name" value="Aamy"/>
    <property type="match status" value="1"/>
</dbReference>
<dbReference type="GO" id="GO:0004556">
    <property type="term" value="F:alpha-amylase activity"/>
    <property type="evidence" value="ECO:0007669"/>
    <property type="project" value="InterPro"/>
</dbReference>
<dbReference type="Gene3D" id="3.20.20.80">
    <property type="entry name" value="Glycosidases"/>
    <property type="match status" value="1"/>
</dbReference>
<dbReference type="Pfam" id="PF00128">
    <property type="entry name" value="Alpha-amylase"/>
    <property type="match status" value="1"/>
</dbReference>
<dbReference type="GO" id="GO:0008788">
    <property type="term" value="F:alpha,alpha-phosphotrehalase activity"/>
    <property type="evidence" value="ECO:0007669"/>
    <property type="project" value="UniProtKB-EC"/>
</dbReference>
<evidence type="ECO:0000313" key="5">
    <source>
        <dbReference type="EMBL" id="NLV11571.1"/>
    </source>
</evidence>
<dbReference type="EC" id="3.2.1.93" evidence="5"/>
<dbReference type="SUPFAM" id="SSF51445">
    <property type="entry name" value="(Trans)glycosidases"/>
    <property type="match status" value="1"/>
</dbReference>
<dbReference type="PANTHER" id="PTHR10357">
    <property type="entry name" value="ALPHA-AMYLASE FAMILY MEMBER"/>
    <property type="match status" value="1"/>
</dbReference>
<dbReference type="GO" id="GO:0043169">
    <property type="term" value="F:cation binding"/>
    <property type="evidence" value="ECO:0007669"/>
    <property type="project" value="InterPro"/>
</dbReference>
<comment type="caution">
    <text evidence="5">The sequence shown here is derived from an EMBL/GenBank/DDBJ whole genome shotgun (WGS) entry which is preliminary data.</text>
</comment>
<gene>
    <name evidence="5" type="ORF">GOC74_16710</name>
</gene>
<evidence type="ECO:0000256" key="2">
    <source>
        <dbReference type="ARBA" id="ARBA00022801"/>
    </source>
</evidence>
<evidence type="ECO:0000313" key="6">
    <source>
        <dbReference type="Proteomes" id="UP000608662"/>
    </source>
</evidence>
<sequence>MSTNTLTTLEHIDREWWKEAVVYQIYPRSFNDTDGDGVGDLQGIVDKVDYIDSLGVDLVWLCPVYGSPNEDNGYDISDYHSIMDEFGDMADWERLLAELHDRDIRLIMDLVLNHTSSEHEWFQRSRRREGEYADYYYWRDGRPAAEADYDTDDGPADEVAPNNWESIFGGPAWSYVPEREQWYLHLFDENQPDLNWRNPTVRRAMKDVVSWWLDRGIDGFRMDAVSHMSKTDGLPNGDPDGTPTGIEHFSHGPRLEEYLTELSADVLSNHDITTVAEMGHTSIEQAASYLEDDAVGLDMIFQFSHMGVDGGWDPETVGEWDLTEFKRIMSERQDALADRGWDALFLGNHDQPRIVSRFGDEAAHRESASLIATFLLTMRGTPYIYQGEEIGMTNADFESLDEIDDPQTVGRVEQYIADGVADSYEELREVVNAQSRDHARTPMQWSDEAGTGFTDGEPWLKCNADYTEINVAAQRDDPASVLNQYRTLIDLRQSTDALVYGDYELLTPEDDQLYAYTRTLDDERVLVVLNWSSESATFEGSEIEASDATVLYGNHDDPPTDPTGASLRPWEAVVYRL</sequence>
<evidence type="ECO:0000256" key="1">
    <source>
        <dbReference type="ARBA" id="ARBA00008061"/>
    </source>
</evidence>
<dbReference type="Pfam" id="PF16657">
    <property type="entry name" value="Malt_amylase_C"/>
    <property type="match status" value="1"/>
</dbReference>
<dbReference type="PRINTS" id="PR00110">
    <property type="entry name" value="ALPHAAMYLASE"/>
</dbReference>
<dbReference type="InterPro" id="IPR032091">
    <property type="entry name" value="Malt_amylase-like_C"/>
</dbReference>
<dbReference type="Gene3D" id="2.60.40.1180">
    <property type="entry name" value="Golgi alpha-mannosidase II"/>
    <property type="match status" value="1"/>
</dbReference>
<accession>A0A847UJH0</accession>
<dbReference type="SUPFAM" id="SSF51011">
    <property type="entry name" value="Glycosyl hydrolase domain"/>
    <property type="match status" value="1"/>
</dbReference>